<dbReference type="RefSeq" id="WP_111276880.1">
    <property type="nucleotide sequence ID" value="NZ_QFYS01000007.1"/>
</dbReference>
<keyword evidence="5" id="KW-1185">Reference proteome</keyword>
<evidence type="ECO:0000313" key="4">
    <source>
        <dbReference type="EMBL" id="RAK63570.1"/>
    </source>
</evidence>
<dbReference type="OrthoDB" id="9970512at2"/>
<keyword evidence="2" id="KW-0732">Signal</keyword>
<evidence type="ECO:0000313" key="5">
    <source>
        <dbReference type="Proteomes" id="UP000249524"/>
    </source>
</evidence>
<feature type="region of interest" description="Disordered" evidence="1">
    <location>
        <begin position="162"/>
        <end position="187"/>
    </location>
</feature>
<accession>A0A328B818</accession>
<evidence type="ECO:0000256" key="2">
    <source>
        <dbReference type="SAM" id="SignalP"/>
    </source>
</evidence>
<evidence type="ECO:0000256" key="1">
    <source>
        <dbReference type="SAM" id="MobiDB-lite"/>
    </source>
</evidence>
<dbReference type="Pfam" id="PF16747">
    <property type="entry name" value="Adhesin_E"/>
    <property type="match status" value="1"/>
</dbReference>
<feature type="compositionally biased region" description="Low complexity" evidence="1">
    <location>
        <begin position="164"/>
        <end position="187"/>
    </location>
</feature>
<sequence length="187" mass="19419">MSRIALALSSLIGLAAVAAAGTAAARTYYVIQSGADSWTVMDPEGVERVGDGAVRRAWAVRVQRNILSGSPPEPGYVRTLTEYDCAAQRTRWREFSAFSRSGKLLVSKVNPNPEWGPAGESSDIYAGYRVICEGVGGGSVVAAESVAKIVIGLMGSWDPPPAALAPAPAAKPSVKPGPAKPSARPAQ</sequence>
<comment type="caution">
    <text evidence="4">The sequence shown here is derived from an EMBL/GenBank/DDBJ whole genome shotgun (WGS) entry which is preliminary data.</text>
</comment>
<proteinExistence type="predicted"/>
<feature type="domain" description="Surface-adhesin protein E-like" evidence="3">
    <location>
        <begin position="36"/>
        <end position="133"/>
    </location>
</feature>
<dbReference type="InterPro" id="IPR031939">
    <property type="entry name" value="Adhesin_E-like"/>
</dbReference>
<dbReference type="Proteomes" id="UP000249524">
    <property type="component" value="Unassembled WGS sequence"/>
</dbReference>
<feature type="chain" id="PRO_5016346008" description="Surface-adhesin protein E-like domain-containing protein" evidence="2">
    <location>
        <begin position="21"/>
        <end position="187"/>
    </location>
</feature>
<feature type="signal peptide" evidence="2">
    <location>
        <begin position="1"/>
        <end position="20"/>
    </location>
</feature>
<evidence type="ECO:0000259" key="3">
    <source>
        <dbReference type="Pfam" id="PF16747"/>
    </source>
</evidence>
<dbReference type="AlphaFoldDB" id="A0A328B818"/>
<dbReference type="EMBL" id="QFYS01000007">
    <property type="protein sequence ID" value="RAK63570.1"/>
    <property type="molecule type" value="Genomic_DNA"/>
</dbReference>
<name>A0A328B818_9CAUL</name>
<organism evidence="4 5">
    <name type="scientific">Phenylobacterium kunshanense</name>
    <dbReference type="NCBI Taxonomy" id="1445034"/>
    <lineage>
        <taxon>Bacteria</taxon>
        <taxon>Pseudomonadati</taxon>
        <taxon>Pseudomonadota</taxon>
        <taxon>Alphaproteobacteria</taxon>
        <taxon>Caulobacterales</taxon>
        <taxon>Caulobacteraceae</taxon>
        <taxon>Phenylobacterium</taxon>
    </lineage>
</organism>
<reference evidence="4 5" key="1">
    <citation type="submission" date="2018-05" db="EMBL/GenBank/DDBJ databases">
        <authorList>
            <person name="Lanie J.A."/>
            <person name="Ng W.-L."/>
            <person name="Kazmierczak K.M."/>
            <person name="Andrzejewski T.M."/>
            <person name="Davidsen T.M."/>
            <person name="Wayne K.J."/>
            <person name="Tettelin H."/>
            <person name="Glass J.I."/>
            <person name="Rusch D."/>
            <person name="Podicherti R."/>
            <person name="Tsui H.-C.T."/>
            <person name="Winkler M.E."/>
        </authorList>
    </citation>
    <scope>NUCLEOTIDE SEQUENCE [LARGE SCALE GENOMIC DNA]</scope>
    <source>
        <strain evidence="4 5">BUT-10</strain>
    </source>
</reference>
<protein>
    <recommendedName>
        <fullName evidence="3">Surface-adhesin protein E-like domain-containing protein</fullName>
    </recommendedName>
</protein>
<gene>
    <name evidence="4" type="ORF">DJ019_15005</name>
</gene>